<dbReference type="InterPro" id="IPR010310">
    <property type="entry name" value="T7SS_ESAT-6-like"/>
</dbReference>
<evidence type="ECO:0000313" key="1">
    <source>
        <dbReference type="EMBL" id="KIC57921.1"/>
    </source>
</evidence>
<protein>
    <submittedName>
        <fullName evidence="1">Type VII secretion protein</fullName>
    </submittedName>
</protein>
<dbReference type="SUPFAM" id="SSF140453">
    <property type="entry name" value="EsxAB dimer-like"/>
    <property type="match status" value="1"/>
</dbReference>
<gene>
    <name evidence="1" type="ORF">RM52_07510</name>
</gene>
<dbReference type="AlphaFoldDB" id="A0A0B4CU74"/>
<dbReference type="Gene3D" id="1.10.287.1060">
    <property type="entry name" value="ESAT-6-like"/>
    <property type="match status" value="1"/>
</dbReference>
<comment type="caution">
    <text evidence="1">The sequence shown here is derived from an EMBL/GenBank/DDBJ whole genome shotgun (WGS) entry which is preliminary data.</text>
</comment>
<dbReference type="RefSeq" id="WP_039415117.1">
    <property type="nucleotide sequence ID" value="NZ_JWSZ01000010.1"/>
</dbReference>
<sequence length="98" mass="10677">MANMNVTYGEMTSRADQLIAGRDEINTTLQRLQSQINALVAQGFVTDRSSGAYQEAYNRFTSGATNTIGGLEDLAAFLRTTAQTLQEVDTQIASRIGR</sequence>
<dbReference type="InterPro" id="IPR036689">
    <property type="entry name" value="ESAT-6-like_sf"/>
</dbReference>
<evidence type="ECO:0000313" key="2">
    <source>
        <dbReference type="Proteomes" id="UP000031202"/>
    </source>
</evidence>
<dbReference type="EMBL" id="JWSZ01000010">
    <property type="protein sequence ID" value="KIC57921.1"/>
    <property type="molecule type" value="Genomic_DNA"/>
</dbReference>
<proteinExistence type="predicted"/>
<dbReference type="Proteomes" id="UP000031202">
    <property type="component" value="Unassembled WGS sequence"/>
</dbReference>
<reference evidence="1 2" key="1">
    <citation type="submission" date="2014-12" db="EMBL/GenBank/DDBJ databases">
        <title>Genome sequencing of Microbacterium hominis TPW29.</title>
        <authorList>
            <person name="Tan P.W."/>
            <person name="Chan K.-G."/>
        </authorList>
    </citation>
    <scope>NUCLEOTIDE SEQUENCE [LARGE SCALE GENOMIC DNA]</scope>
    <source>
        <strain evidence="1 2">TPW29</strain>
    </source>
</reference>
<accession>A0A0B4CU74</accession>
<name>A0A0B4CU74_9MICO</name>
<organism evidence="1 2">
    <name type="scientific">Microbacterium hominis</name>
    <dbReference type="NCBI Taxonomy" id="162426"/>
    <lineage>
        <taxon>Bacteria</taxon>
        <taxon>Bacillati</taxon>
        <taxon>Actinomycetota</taxon>
        <taxon>Actinomycetes</taxon>
        <taxon>Micrococcales</taxon>
        <taxon>Microbacteriaceae</taxon>
        <taxon>Microbacterium</taxon>
    </lineage>
</organism>
<dbReference type="Pfam" id="PF06013">
    <property type="entry name" value="WXG100"/>
    <property type="match status" value="1"/>
</dbReference>